<dbReference type="Proteomes" id="UP000314294">
    <property type="component" value="Unassembled WGS sequence"/>
</dbReference>
<protein>
    <submittedName>
        <fullName evidence="1">Uncharacterized protein</fullName>
    </submittedName>
</protein>
<comment type="caution">
    <text evidence="1">The sequence shown here is derived from an EMBL/GenBank/DDBJ whole genome shotgun (WGS) entry which is preliminary data.</text>
</comment>
<gene>
    <name evidence="1" type="ORF">EYF80_030986</name>
</gene>
<organism evidence="1 2">
    <name type="scientific">Liparis tanakae</name>
    <name type="common">Tanaka's snailfish</name>
    <dbReference type="NCBI Taxonomy" id="230148"/>
    <lineage>
        <taxon>Eukaryota</taxon>
        <taxon>Metazoa</taxon>
        <taxon>Chordata</taxon>
        <taxon>Craniata</taxon>
        <taxon>Vertebrata</taxon>
        <taxon>Euteleostomi</taxon>
        <taxon>Actinopterygii</taxon>
        <taxon>Neopterygii</taxon>
        <taxon>Teleostei</taxon>
        <taxon>Neoteleostei</taxon>
        <taxon>Acanthomorphata</taxon>
        <taxon>Eupercaria</taxon>
        <taxon>Perciformes</taxon>
        <taxon>Cottioidei</taxon>
        <taxon>Cottales</taxon>
        <taxon>Liparidae</taxon>
        <taxon>Liparis</taxon>
    </lineage>
</organism>
<dbReference type="EMBL" id="SRLO01000370">
    <property type="protein sequence ID" value="TNN58837.1"/>
    <property type="molecule type" value="Genomic_DNA"/>
</dbReference>
<evidence type="ECO:0000313" key="2">
    <source>
        <dbReference type="Proteomes" id="UP000314294"/>
    </source>
</evidence>
<reference evidence="1 2" key="1">
    <citation type="submission" date="2019-03" db="EMBL/GenBank/DDBJ databases">
        <title>First draft genome of Liparis tanakae, snailfish: a comprehensive survey of snailfish specific genes.</title>
        <authorList>
            <person name="Kim W."/>
            <person name="Song I."/>
            <person name="Jeong J.-H."/>
            <person name="Kim D."/>
            <person name="Kim S."/>
            <person name="Ryu S."/>
            <person name="Song J.Y."/>
            <person name="Lee S.K."/>
        </authorList>
    </citation>
    <scope>NUCLEOTIDE SEQUENCE [LARGE SCALE GENOMIC DNA]</scope>
    <source>
        <tissue evidence="1">Muscle</tissue>
    </source>
</reference>
<sequence>MKRASLIEAAPGNTAPCDAAAAGPTAWSWQELSDVVCSARPAPADRPAAHTEQVETALGEEPLQNPGGSLMLKVKHGPVACREPQNRVSDVVLLDSSDQDLPVQFSRFHRSSH</sequence>
<accession>A0A4Z2GYW4</accession>
<evidence type="ECO:0000313" key="1">
    <source>
        <dbReference type="EMBL" id="TNN58837.1"/>
    </source>
</evidence>
<proteinExistence type="predicted"/>
<name>A0A4Z2GYW4_9TELE</name>
<dbReference type="AlphaFoldDB" id="A0A4Z2GYW4"/>
<keyword evidence="2" id="KW-1185">Reference proteome</keyword>